<sequence>MKRLKLFLMLLVLIFPLFLLGCWDQDQLKQARLVYTIALDQASGGQLLGSFVVRNTTSHTQQIETNNTIYYAKGRSMREMSQAVSASLNGRLRVFKFRVLLLSEKLARTQDLYPLLDSFYREPKSPLNAKVGIVKGEANEVVQHQKIGTTLIGEYLDQLIEGEEKLSVISPQDIQSICPLMFDPGEDFSLPYFEVKGNEVEVVGAAMMRGQRMVGSLSRVESKLLQMMRGKNDGTALVSLAIPMTNVHSAVNRVSFEIMKSSPEIELRVRRNHLDVYYKLGLKINVKEYPPANLDSPKEVSKLNRYIEKILKDRCKHLFAKMQKHQFDGLGIGRQIIAYHNDEWKHMNYKEVYTHANFYPTIHVESKGNGIIY</sequence>
<dbReference type="NCBIfam" id="TIGR02887">
    <property type="entry name" value="spore_ger_x_C"/>
    <property type="match status" value="1"/>
</dbReference>
<evidence type="ECO:0000256" key="4">
    <source>
        <dbReference type="ARBA" id="ARBA00022729"/>
    </source>
</evidence>
<dbReference type="STRING" id="112248.SAMN05444392_10537"/>
<keyword evidence="4" id="KW-0732">Signal</keyword>
<dbReference type="PANTHER" id="PTHR35789:SF1">
    <property type="entry name" value="SPORE GERMINATION PROTEIN B3"/>
    <property type="match status" value="1"/>
</dbReference>
<dbReference type="Gene3D" id="3.30.300.210">
    <property type="entry name" value="Nutrient germinant receptor protein C, domain 3"/>
    <property type="match status" value="1"/>
</dbReference>
<dbReference type="Pfam" id="PF25198">
    <property type="entry name" value="Spore_GerAC_N"/>
    <property type="match status" value="1"/>
</dbReference>
<dbReference type="RefSeq" id="WP_073154664.1">
    <property type="nucleotide sequence ID" value="NZ_FQVL01000005.1"/>
</dbReference>
<evidence type="ECO:0000259" key="8">
    <source>
        <dbReference type="Pfam" id="PF05504"/>
    </source>
</evidence>
<evidence type="ECO:0000259" key="9">
    <source>
        <dbReference type="Pfam" id="PF25198"/>
    </source>
</evidence>
<dbReference type="PROSITE" id="PS51257">
    <property type="entry name" value="PROKAR_LIPOPROTEIN"/>
    <property type="match status" value="1"/>
</dbReference>
<dbReference type="InterPro" id="IPR057336">
    <property type="entry name" value="GerAC_N"/>
</dbReference>
<evidence type="ECO:0000313" key="10">
    <source>
        <dbReference type="EMBL" id="SHE93701.1"/>
    </source>
</evidence>
<evidence type="ECO:0000256" key="2">
    <source>
        <dbReference type="ARBA" id="ARBA00007886"/>
    </source>
</evidence>
<evidence type="ECO:0000256" key="3">
    <source>
        <dbReference type="ARBA" id="ARBA00022544"/>
    </source>
</evidence>
<feature type="domain" description="Spore germination protein N-terminal" evidence="9">
    <location>
        <begin position="24"/>
        <end position="194"/>
    </location>
</feature>
<dbReference type="OrthoDB" id="2370124at2"/>
<dbReference type="Proteomes" id="UP000184476">
    <property type="component" value="Unassembled WGS sequence"/>
</dbReference>
<dbReference type="PANTHER" id="PTHR35789">
    <property type="entry name" value="SPORE GERMINATION PROTEIN B3"/>
    <property type="match status" value="1"/>
</dbReference>
<evidence type="ECO:0000256" key="5">
    <source>
        <dbReference type="ARBA" id="ARBA00023136"/>
    </source>
</evidence>
<reference evidence="10 11" key="1">
    <citation type="submission" date="2016-11" db="EMBL/GenBank/DDBJ databases">
        <authorList>
            <person name="Jaros S."/>
            <person name="Januszkiewicz K."/>
            <person name="Wedrychowicz H."/>
        </authorList>
    </citation>
    <scope>NUCLEOTIDE SEQUENCE [LARGE SCALE GENOMIC DNA]</scope>
    <source>
        <strain evidence="10 11">DSM 44666</strain>
    </source>
</reference>
<evidence type="ECO:0000313" key="11">
    <source>
        <dbReference type="Proteomes" id="UP000184476"/>
    </source>
</evidence>
<evidence type="ECO:0000256" key="1">
    <source>
        <dbReference type="ARBA" id="ARBA00004635"/>
    </source>
</evidence>
<proteinExistence type="inferred from homology"/>
<evidence type="ECO:0000256" key="6">
    <source>
        <dbReference type="ARBA" id="ARBA00023139"/>
    </source>
</evidence>
<dbReference type="AlphaFoldDB" id="A0A1M4XJW9"/>
<dbReference type="InterPro" id="IPR008844">
    <property type="entry name" value="Spore_GerAC-like"/>
</dbReference>
<dbReference type="EMBL" id="FQVL01000005">
    <property type="protein sequence ID" value="SHE93701.1"/>
    <property type="molecule type" value="Genomic_DNA"/>
</dbReference>
<dbReference type="GO" id="GO:0009847">
    <property type="term" value="P:spore germination"/>
    <property type="evidence" value="ECO:0007669"/>
    <property type="project" value="InterPro"/>
</dbReference>
<comment type="subcellular location">
    <subcellularLocation>
        <location evidence="1">Membrane</location>
        <topology evidence="1">Lipid-anchor</topology>
    </subcellularLocation>
</comment>
<gene>
    <name evidence="10" type="ORF">SAMN05444392_10537</name>
</gene>
<accession>A0A1M4XJW9</accession>
<protein>
    <submittedName>
        <fullName evidence="10">Germination protein, Ger(X)C family</fullName>
    </submittedName>
</protein>
<dbReference type="GO" id="GO:0016020">
    <property type="term" value="C:membrane"/>
    <property type="evidence" value="ECO:0007669"/>
    <property type="project" value="UniProtKB-SubCell"/>
</dbReference>
<feature type="domain" description="Spore germination GerAC-like C-terminal" evidence="8">
    <location>
        <begin position="204"/>
        <end position="365"/>
    </location>
</feature>
<name>A0A1M4XJW9_9BACL</name>
<keyword evidence="11" id="KW-1185">Reference proteome</keyword>
<keyword evidence="3" id="KW-0309">Germination</keyword>
<keyword evidence="7" id="KW-0449">Lipoprotein</keyword>
<keyword evidence="5" id="KW-0472">Membrane</keyword>
<dbReference type="Pfam" id="PF05504">
    <property type="entry name" value="Spore_GerAC"/>
    <property type="match status" value="1"/>
</dbReference>
<comment type="similarity">
    <text evidence="2">Belongs to the GerABKC lipoprotein family.</text>
</comment>
<organism evidence="10 11">
    <name type="scientific">Seinonella peptonophila</name>
    <dbReference type="NCBI Taxonomy" id="112248"/>
    <lineage>
        <taxon>Bacteria</taxon>
        <taxon>Bacillati</taxon>
        <taxon>Bacillota</taxon>
        <taxon>Bacilli</taxon>
        <taxon>Bacillales</taxon>
        <taxon>Thermoactinomycetaceae</taxon>
        <taxon>Seinonella</taxon>
    </lineage>
</organism>
<keyword evidence="6" id="KW-0564">Palmitate</keyword>
<dbReference type="InterPro" id="IPR038501">
    <property type="entry name" value="Spore_GerAC_C_sf"/>
</dbReference>
<evidence type="ECO:0000256" key="7">
    <source>
        <dbReference type="ARBA" id="ARBA00023288"/>
    </source>
</evidence>
<dbReference type="InterPro" id="IPR046953">
    <property type="entry name" value="Spore_GerAC-like_C"/>
</dbReference>